<dbReference type="InterPro" id="IPR050600">
    <property type="entry name" value="SETD3_SETD6_MTase"/>
</dbReference>
<dbReference type="SUPFAM" id="SSF81822">
    <property type="entry name" value="RuBisCo LSMT C-terminal, substrate-binding domain"/>
    <property type="match status" value="1"/>
</dbReference>
<feature type="non-terminal residue" evidence="5">
    <location>
        <position position="363"/>
    </location>
</feature>
<comment type="caution">
    <text evidence="5">The sequence shown here is derived from an EMBL/GenBank/DDBJ whole genome shotgun (WGS) entry which is preliminary data.</text>
</comment>
<dbReference type="InterPro" id="IPR036464">
    <property type="entry name" value="Rubisco_LSMT_subst-bd_sf"/>
</dbReference>
<dbReference type="Pfam" id="PF09273">
    <property type="entry name" value="Rubis-subs-bind"/>
    <property type="match status" value="1"/>
</dbReference>
<dbReference type="RefSeq" id="XP_005645017.1">
    <property type="nucleotide sequence ID" value="XM_005644960.1"/>
</dbReference>
<dbReference type="PANTHER" id="PTHR13271:SF93">
    <property type="entry name" value="SET DOMAIN-CONTAINING PROTEIN"/>
    <property type="match status" value="1"/>
</dbReference>
<dbReference type="InterPro" id="IPR046341">
    <property type="entry name" value="SET_dom_sf"/>
</dbReference>
<dbReference type="SUPFAM" id="SSF82199">
    <property type="entry name" value="SET domain"/>
    <property type="match status" value="1"/>
</dbReference>
<evidence type="ECO:0000313" key="6">
    <source>
        <dbReference type="Proteomes" id="UP000007264"/>
    </source>
</evidence>
<dbReference type="GO" id="GO:0016279">
    <property type="term" value="F:protein-lysine N-methyltransferase activity"/>
    <property type="evidence" value="ECO:0007669"/>
    <property type="project" value="TreeGrafter"/>
</dbReference>
<dbReference type="Proteomes" id="UP000007264">
    <property type="component" value="Unassembled WGS sequence"/>
</dbReference>
<organism evidence="5 6">
    <name type="scientific">Coccomyxa subellipsoidea (strain C-169)</name>
    <name type="common">Green microalga</name>
    <dbReference type="NCBI Taxonomy" id="574566"/>
    <lineage>
        <taxon>Eukaryota</taxon>
        <taxon>Viridiplantae</taxon>
        <taxon>Chlorophyta</taxon>
        <taxon>core chlorophytes</taxon>
        <taxon>Trebouxiophyceae</taxon>
        <taxon>Trebouxiophyceae incertae sedis</taxon>
        <taxon>Coccomyxaceae</taxon>
        <taxon>Coccomyxa</taxon>
        <taxon>Coccomyxa subellipsoidea</taxon>
    </lineage>
</organism>
<dbReference type="InterPro" id="IPR015353">
    <property type="entry name" value="Rubisco_LSMT_subst-bd"/>
</dbReference>
<accession>I0YQ04</accession>
<evidence type="ECO:0000259" key="4">
    <source>
        <dbReference type="Pfam" id="PF09273"/>
    </source>
</evidence>
<evidence type="ECO:0000256" key="2">
    <source>
        <dbReference type="ARBA" id="ARBA00022679"/>
    </source>
</evidence>
<keyword evidence="2" id="KW-0808">Transferase</keyword>
<dbReference type="GO" id="GO:0032259">
    <property type="term" value="P:methylation"/>
    <property type="evidence" value="ECO:0007669"/>
    <property type="project" value="UniProtKB-KW"/>
</dbReference>
<evidence type="ECO:0000256" key="3">
    <source>
        <dbReference type="ARBA" id="ARBA00022691"/>
    </source>
</evidence>
<dbReference type="AlphaFoldDB" id="I0YQ04"/>
<evidence type="ECO:0000256" key="1">
    <source>
        <dbReference type="ARBA" id="ARBA00022603"/>
    </source>
</evidence>
<gene>
    <name evidence="5" type="ORF">COCSUDRAFT_3634</name>
</gene>
<dbReference type="PANTHER" id="PTHR13271">
    <property type="entry name" value="UNCHARACTERIZED PUTATIVE METHYLTRANSFERASE"/>
    <property type="match status" value="1"/>
</dbReference>
<feature type="domain" description="Rubisco LSMT substrate-binding" evidence="4">
    <location>
        <begin position="175"/>
        <end position="295"/>
    </location>
</feature>
<proteinExistence type="predicted"/>
<dbReference type="STRING" id="574566.I0YQ04"/>
<name>I0YQ04_COCSC</name>
<sequence>QALVELPGNLSVTAVDVAAHEEVAGLAEGRGELTGLALWLMAERQKGEESRWAPFLECLPEATLSPVLWPEEVQDELLKNSPTLKECRARRAALQQEWDVIAQRIATGDARRFSGGDELKLWITLGSPGWGGTSDKLLMAIYDGRPNGELAMATGRVEDDNASDCLTVRVGLVQADRLFSVKKQILESLGFDIVQEFPIFRDRMPTQLLAYLRLARLTDPALLAKVSFEEDIILNPVNEYEVLQLLLGECRDRLTSYAGMHMGSAEEDVKLLQRPGLTAQERLAARLRKAEKAILQGTLDAVRRRLAPIRGIPTKGGGLTDPNADLREVFDTIESLPSLPGKLVGGLMSWARGEQDPDWKKRP</sequence>
<dbReference type="Gene3D" id="3.90.1410.10">
    <property type="entry name" value="set domain protein methyltransferase, domain 1"/>
    <property type="match status" value="1"/>
</dbReference>
<dbReference type="OrthoDB" id="341421at2759"/>
<keyword evidence="3" id="KW-0949">S-adenosyl-L-methionine</keyword>
<dbReference type="KEGG" id="csl:COCSUDRAFT_3634"/>
<dbReference type="eggNOG" id="KOG1337">
    <property type="taxonomic scope" value="Eukaryota"/>
</dbReference>
<evidence type="ECO:0000313" key="5">
    <source>
        <dbReference type="EMBL" id="EIE20473.1"/>
    </source>
</evidence>
<dbReference type="EMBL" id="AGSI01000015">
    <property type="protein sequence ID" value="EIE20473.1"/>
    <property type="molecule type" value="Genomic_DNA"/>
</dbReference>
<keyword evidence="6" id="KW-1185">Reference proteome</keyword>
<dbReference type="GeneID" id="17038449"/>
<keyword evidence="1" id="KW-0489">Methyltransferase</keyword>
<protein>
    <submittedName>
        <fullName evidence="5">Rubisco small subunit N-methyltransferase</fullName>
    </submittedName>
</protein>
<reference evidence="5 6" key="1">
    <citation type="journal article" date="2012" name="Genome Biol.">
        <title>The genome of the polar eukaryotic microalga coccomyxa subellipsoidea reveals traits of cold adaptation.</title>
        <authorList>
            <person name="Blanc G."/>
            <person name="Agarkova I."/>
            <person name="Grimwood J."/>
            <person name="Kuo A."/>
            <person name="Brueggeman A."/>
            <person name="Dunigan D."/>
            <person name="Gurnon J."/>
            <person name="Ladunga I."/>
            <person name="Lindquist E."/>
            <person name="Lucas S."/>
            <person name="Pangilinan J."/>
            <person name="Proschold T."/>
            <person name="Salamov A."/>
            <person name="Schmutz J."/>
            <person name="Weeks D."/>
            <person name="Yamada T."/>
            <person name="Claverie J.M."/>
            <person name="Grigoriev I."/>
            <person name="Van Etten J."/>
            <person name="Lomsadze A."/>
            <person name="Borodovsky M."/>
        </authorList>
    </citation>
    <scope>NUCLEOTIDE SEQUENCE [LARGE SCALE GENOMIC DNA]</scope>
    <source>
        <strain evidence="5 6">C-169</strain>
    </source>
</reference>
<feature type="non-terminal residue" evidence="5">
    <location>
        <position position="1"/>
    </location>
</feature>
<dbReference type="Gene3D" id="3.90.1420.10">
    <property type="entry name" value="Rubisco LSMT, substrate-binding domain"/>
    <property type="match status" value="1"/>
</dbReference>